<dbReference type="PANTHER" id="PTHR21052">
    <property type="entry name" value="SPERMATOGENESIS ASSOCIATED 11-RELATED"/>
    <property type="match status" value="1"/>
</dbReference>
<protein>
    <submittedName>
        <fullName evidence="2">Uncharacterized protein</fullName>
    </submittedName>
</protein>
<dbReference type="PROSITE" id="PS51471">
    <property type="entry name" value="FE2OG_OXY"/>
    <property type="match status" value="1"/>
</dbReference>
<evidence type="ECO:0000256" key="1">
    <source>
        <dbReference type="SAM" id="MobiDB-lite"/>
    </source>
</evidence>
<sequence length="329" mass="35676">MLPEDVEFSEQQKDELDAEVMSGGACTPPGEGRSTSPSDSLFDSPRQLLKSIYHASTTDDDLHGPSSSSPTSHSATSHSAPYHVASRSCPPIPGLHLFPEILSPEQASSTLEAMISNYTLGGTNNQVMLFGRARSYPDPSQMDTESAQPPAKRRKTDAPEGTRSASSTGLPTWVDNLLAFLSVHLSSCLAPELYELLFPSSHPPINIQGCQSRQVIINNYSPGEGISPHVDLLQRFGDGILICSFLSGTVMDFESSGDHPRKHSVFLPPRSVAVLHGPARYDWTHGIEGRVVDRVERLDDPAQVELLARSQRISVTIRWLLPGADVVGD</sequence>
<organism evidence="2 3">
    <name type="scientific">Tilletia indica</name>
    <dbReference type="NCBI Taxonomy" id="43049"/>
    <lineage>
        <taxon>Eukaryota</taxon>
        <taxon>Fungi</taxon>
        <taxon>Dikarya</taxon>
        <taxon>Basidiomycota</taxon>
        <taxon>Ustilaginomycotina</taxon>
        <taxon>Exobasidiomycetes</taxon>
        <taxon>Tilletiales</taxon>
        <taxon>Tilletiaceae</taxon>
        <taxon>Tilletia</taxon>
    </lineage>
</organism>
<dbReference type="InterPro" id="IPR032870">
    <property type="entry name" value="ALKBH7-like"/>
</dbReference>
<dbReference type="InterPro" id="IPR027450">
    <property type="entry name" value="AlkB-like"/>
</dbReference>
<dbReference type="GO" id="GO:0006974">
    <property type="term" value="P:DNA damage response"/>
    <property type="evidence" value="ECO:0007669"/>
    <property type="project" value="InterPro"/>
</dbReference>
<name>A0A177TG92_9BASI</name>
<dbReference type="GO" id="GO:0005759">
    <property type="term" value="C:mitochondrial matrix"/>
    <property type="evidence" value="ECO:0007669"/>
    <property type="project" value="TreeGrafter"/>
</dbReference>
<reference evidence="2" key="1">
    <citation type="submission" date="2016-04" db="EMBL/GenBank/DDBJ databases">
        <authorList>
            <person name="Nguyen H.D."/>
            <person name="Samba Siva P."/>
            <person name="Cullis J."/>
            <person name="Levesque C.A."/>
            <person name="Hambleton S."/>
        </authorList>
    </citation>
    <scope>NUCLEOTIDE SEQUENCE</scope>
    <source>
        <strain evidence="2">DAOMC 236416</strain>
    </source>
</reference>
<reference evidence="2" key="2">
    <citation type="journal article" date="2019" name="IMA Fungus">
        <title>Genome sequencing and comparison of five Tilletia species to identify candidate genes for the detection of regulated species infecting wheat.</title>
        <authorList>
            <person name="Nguyen H.D.T."/>
            <person name="Sultana T."/>
            <person name="Kesanakurti P."/>
            <person name="Hambleton S."/>
        </authorList>
    </citation>
    <scope>NUCLEOTIDE SEQUENCE</scope>
    <source>
        <strain evidence="2">DAOMC 236416</strain>
    </source>
</reference>
<dbReference type="EMBL" id="LWDF02000030">
    <property type="protein sequence ID" value="KAE8259634.1"/>
    <property type="molecule type" value="Genomic_DNA"/>
</dbReference>
<dbReference type="SUPFAM" id="SSF51197">
    <property type="entry name" value="Clavaminate synthase-like"/>
    <property type="match status" value="1"/>
</dbReference>
<gene>
    <name evidence="2" type="ORF">A4X13_0g864</name>
</gene>
<dbReference type="InterPro" id="IPR005123">
    <property type="entry name" value="Oxoglu/Fe-dep_dioxygenase_dom"/>
</dbReference>
<comment type="caution">
    <text evidence="2">The sequence shown here is derived from an EMBL/GenBank/DDBJ whole genome shotgun (WGS) entry which is preliminary data.</text>
</comment>
<evidence type="ECO:0000313" key="2">
    <source>
        <dbReference type="EMBL" id="KAE8259634.1"/>
    </source>
</evidence>
<dbReference type="InterPro" id="IPR037151">
    <property type="entry name" value="AlkB-like_sf"/>
</dbReference>
<dbReference type="Proteomes" id="UP000077521">
    <property type="component" value="Unassembled WGS sequence"/>
</dbReference>
<dbReference type="Pfam" id="PF13532">
    <property type="entry name" value="2OG-FeII_Oxy_2"/>
    <property type="match status" value="1"/>
</dbReference>
<keyword evidence="3" id="KW-1185">Reference proteome</keyword>
<feature type="region of interest" description="Disordered" evidence="1">
    <location>
        <begin position="134"/>
        <end position="167"/>
    </location>
</feature>
<dbReference type="GO" id="GO:0006631">
    <property type="term" value="P:fatty acid metabolic process"/>
    <property type="evidence" value="ECO:0007669"/>
    <property type="project" value="TreeGrafter"/>
</dbReference>
<dbReference type="PANTHER" id="PTHR21052:SF0">
    <property type="entry name" value="ALPHA-KETOGLUTARATE-DEPENDENT DIOXYGENASE ALKB HOMOLOG 7, MITOCHONDRIAL"/>
    <property type="match status" value="1"/>
</dbReference>
<dbReference type="GO" id="GO:0016706">
    <property type="term" value="F:2-oxoglutarate-dependent dioxygenase activity"/>
    <property type="evidence" value="ECO:0007669"/>
    <property type="project" value="TreeGrafter"/>
</dbReference>
<proteinExistence type="predicted"/>
<dbReference type="Gene3D" id="2.60.120.590">
    <property type="entry name" value="Alpha-ketoglutarate-dependent dioxygenase AlkB-like"/>
    <property type="match status" value="1"/>
</dbReference>
<feature type="region of interest" description="Disordered" evidence="1">
    <location>
        <begin position="1"/>
        <end position="85"/>
    </location>
</feature>
<dbReference type="AlphaFoldDB" id="A0A177TG92"/>
<evidence type="ECO:0000313" key="3">
    <source>
        <dbReference type="Proteomes" id="UP000077521"/>
    </source>
</evidence>
<accession>A0A177TG92</accession>
<feature type="compositionally biased region" description="Low complexity" evidence="1">
    <location>
        <begin position="65"/>
        <end position="80"/>
    </location>
</feature>